<feature type="transmembrane region" description="Helical" evidence="1">
    <location>
        <begin position="6"/>
        <end position="25"/>
    </location>
</feature>
<keyword evidence="3" id="KW-1185">Reference proteome</keyword>
<sequence>MRFHWGYALAAILVFVIEVLIALFVRDGFVRPYLGDVLAVVLVYLFLRAVTRLGVITALIATLAFALAIELGQLFGLMDVLGLRGNRLAHFTIGGSFDPKDLLCYAAGGILIALAETLSRKRRS</sequence>
<dbReference type="AlphaFoldDB" id="F4QN46"/>
<dbReference type="HOGENOM" id="CLU_133181_1_0_5"/>
<dbReference type="InterPro" id="IPR021257">
    <property type="entry name" value="DUF2809"/>
</dbReference>
<keyword evidence="1" id="KW-1133">Transmembrane helix</keyword>
<dbReference type="eggNOG" id="ENOG503314C">
    <property type="taxonomic scope" value="Bacteria"/>
</dbReference>
<reference evidence="3" key="1">
    <citation type="submission" date="2011-03" db="EMBL/GenBank/DDBJ databases">
        <title>Draft genome sequence of Brevundimonas diminuta.</title>
        <authorList>
            <person name="Brown P.J.B."/>
            <person name="Buechlein A."/>
            <person name="Hemmerich C."/>
            <person name="Brun Y.V."/>
        </authorList>
    </citation>
    <scope>NUCLEOTIDE SEQUENCE [LARGE SCALE GENOMIC DNA]</scope>
    <source>
        <strain evidence="3">C19</strain>
    </source>
</reference>
<keyword evidence="1" id="KW-0812">Transmembrane</keyword>
<accession>F4QN46</accession>
<dbReference type="OrthoDB" id="5360192at2"/>
<dbReference type="EMBL" id="GL883078">
    <property type="protein sequence ID" value="EGF91637.1"/>
    <property type="molecule type" value="Genomic_DNA"/>
</dbReference>
<dbReference type="STRING" id="715226.ABI_30540"/>
<evidence type="ECO:0000313" key="2">
    <source>
        <dbReference type="EMBL" id="EGF91637.1"/>
    </source>
</evidence>
<feature type="transmembrane region" description="Helical" evidence="1">
    <location>
        <begin position="102"/>
        <end position="119"/>
    </location>
</feature>
<proteinExistence type="predicted"/>
<organism evidence="2 3">
    <name type="scientific">Asticcacaulis biprosthecium C19</name>
    <dbReference type="NCBI Taxonomy" id="715226"/>
    <lineage>
        <taxon>Bacteria</taxon>
        <taxon>Pseudomonadati</taxon>
        <taxon>Pseudomonadota</taxon>
        <taxon>Alphaproteobacteria</taxon>
        <taxon>Caulobacterales</taxon>
        <taxon>Caulobacteraceae</taxon>
        <taxon>Asticcacaulis</taxon>
    </lineage>
</organism>
<dbReference type="Proteomes" id="UP000006512">
    <property type="component" value="Unassembled WGS sequence"/>
</dbReference>
<evidence type="ECO:0000256" key="1">
    <source>
        <dbReference type="SAM" id="Phobius"/>
    </source>
</evidence>
<dbReference type="Pfam" id="PF10990">
    <property type="entry name" value="DUF2809"/>
    <property type="match status" value="1"/>
</dbReference>
<dbReference type="RefSeq" id="WP_006273839.1">
    <property type="nucleotide sequence ID" value="NZ_GL883078.1"/>
</dbReference>
<evidence type="ECO:0000313" key="3">
    <source>
        <dbReference type="Proteomes" id="UP000006512"/>
    </source>
</evidence>
<feature type="transmembrane region" description="Helical" evidence="1">
    <location>
        <begin position="56"/>
        <end position="81"/>
    </location>
</feature>
<gene>
    <name evidence="2" type="ORF">ABI_30540</name>
</gene>
<keyword evidence="1" id="KW-0472">Membrane</keyword>
<name>F4QN46_9CAUL</name>
<protein>
    <submittedName>
        <fullName evidence="2">Membrane protein</fullName>
    </submittedName>
</protein>
<feature type="transmembrane region" description="Helical" evidence="1">
    <location>
        <begin position="32"/>
        <end position="50"/>
    </location>
</feature>